<evidence type="ECO:0000259" key="1">
    <source>
        <dbReference type="Pfam" id="PF18765"/>
    </source>
</evidence>
<dbReference type="SUPFAM" id="SSF81301">
    <property type="entry name" value="Nucleotidyltransferase"/>
    <property type="match status" value="1"/>
</dbReference>
<dbReference type="InterPro" id="IPR052548">
    <property type="entry name" value="Type_VII_TA_antitoxin"/>
</dbReference>
<dbReference type="InterPro" id="IPR041633">
    <property type="entry name" value="Polbeta"/>
</dbReference>
<dbReference type="RefSeq" id="WP_013776617.1">
    <property type="nucleotide sequence ID" value="NC_015518.1"/>
</dbReference>
<evidence type="ECO:0000313" key="3">
    <source>
        <dbReference type="Proteomes" id="UP000245638"/>
    </source>
</evidence>
<accession>A0A2T9XC26</accession>
<reference evidence="2 3" key="1">
    <citation type="journal article" date="2015" name="Appl. Environ. Microbiol.">
        <title>Nanoarchaeota, Their Sulfolobales Host, and Nanoarchaeota Virus Distribution across Yellowstone National Park Hot Springs.</title>
        <authorList>
            <person name="Munson-McGee J.H."/>
            <person name="Field E.K."/>
            <person name="Bateson M."/>
            <person name="Rooney C."/>
            <person name="Stepanauskas R."/>
            <person name="Young M.J."/>
        </authorList>
    </citation>
    <scope>NUCLEOTIDE SEQUENCE [LARGE SCALE GENOMIC DNA]</scope>
    <source>
        <strain evidence="2">SCGC AC-742_N10</strain>
    </source>
</reference>
<protein>
    <submittedName>
        <fullName evidence="2">Nucleotidyltransferase domain-containing protein</fullName>
    </submittedName>
</protein>
<dbReference type="PANTHER" id="PTHR33933:SF1">
    <property type="entry name" value="PROTEIN ADENYLYLTRANSFERASE MNTA-RELATED"/>
    <property type="match status" value="1"/>
</dbReference>
<gene>
    <name evidence="2" type="ORF">DDW13_00410</name>
</gene>
<dbReference type="AlphaFoldDB" id="A0A2T9XC26"/>
<organism evidence="2 3">
    <name type="scientific">Acidianus hospitalis</name>
    <dbReference type="NCBI Taxonomy" id="563177"/>
    <lineage>
        <taxon>Archaea</taxon>
        <taxon>Thermoproteota</taxon>
        <taxon>Thermoprotei</taxon>
        <taxon>Sulfolobales</taxon>
        <taxon>Sulfolobaceae</taxon>
        <taxon>Acidianus</taxon>
    </lineage>
</organism>
<proteinExistence type="predicted"/>
<evidence type="ECO:0000313" key="2">
    <source>
        <dbReference type="EMBL" id="PVU77660.1"/>
    </source>
</evidence>
<dbReference type="InterPro" id="IPR043519">
    <property type="entry name" value="NT_sf"/>
</dbReference>
<keyword evidence="2" id="KW-0808">Transferase</keyword>
<dbReference type="CDD" id="cd05403">
    <property type="entry name" value="NT_KNTase_like"/>
    <property type="match status" value="1"/>
</dbReference>
<dbReference type="OMA" id="PIAMNTQ"/>
<dbReference type="EMBL" id="QEFD01000017">
    <property type="protein sequence ID" value="PVU77660.1"/>
    <property type="molecule type" value="Genomic_DNA"/>
</dbReference>
<dbReference type="Gene3D" id="3.30.460.10">
    <property type="entry name" value="Beta Polymerase, domain 2"/>
    <property type="match status" value="1"/>
</dbReference>
<comment type="caution">
    <text evidence="2">The sequence shown here is derived from an EMBL/GenBank/DDBJ whole genome shotgun (WGS) entry which is preliminary data.</text>
</comment>
<dbReference type="Pfam" id="PF18765">
    <property type="entry name" value="Polbeta"/>
    <property type="match status" value="1"/>
</dbReference>
<dbReference type="GO" id="GO:0016740">
    <property type="term" value="F:transferase activity"/>
    <property type="evidence" value="ECO:0007669"/>
    <property type="project" value="UniProtKB-KW"/>
</dbReference>
<sequence length="116" mass="13747">MKLIMLFGSRARGDFTNSSDYDVLVVGDEIPKDPRKVPNELYLKVMKMFPGEVDAVFMNSEVFLKKLREGSPFFLQIIEEGKIIEKDEEFWREVIKIYNKLRPLYERKGKAWIRKI</sequence>
<dbReference type="Proteomes" id="UP000245638">
    <property type="component" value="Unassembled WGS sequence"/>
</dbReference>
<feature type="domain" description="Polymerase beta nucleotidyltransferase" evidence="1">
    <location>
        <begin position="2"/>
        <end position="84"/>
    </location>
</feature>
<name>A0A2T9XC26_9CREN</name>
<dbReference type="PANTHER" id="PTHR33933">
    <property type="entry name" value="NUCLEOTIDYLTRANSFERASE"/>
    <property type="match status" value="1"/>
</dbReference>